<name>A0A319DR54_9EURO</name>
<feature type="compositionally biased region" description="Low complexity" evidence="3">
    <location>
        <begin position="105"/>
        <end position="119"/>
    </location>
</feature>
<feature type="region of interest" description="Disordered" evidence="3">
    <location>
        <begin position="59"/>
        <end position="151"/>
    </location>
</feature>
<dbReference type="STRING" id="1448315.A0A319DR54"/>
<proteinExistence type="predicted"/>
<dbReference type="AlphaFoldDB" id="A0A319DR54"/>
<feature type="domain" description="RRM" evidence="4">
    <location>
        <begin position="247"/>
        <end position="325"/>
    </location>
</feature>
<keyword evidence="1 2" id="KW-0694">RNA-binding</keyword>
<evidence type="ECO:0000313" key="6">
    <source>
        <dbReference type="Proteomes" id="UP000248340"/>
    </source>
</evidence>
<feature type="domain" description="RRM" evidence="4">
    <location>
        <begin position="158"/>
        <end position="235"/>
    </location>
</feature>
<dbReference type="GeneID" id="37141343"/>
<reference evidence="5 6" key="1">
    <citation type="submission" date="2016-12" db="EMBL/GenBank/DDBJ databases">
        <title>The genomes of Aspergillus section Nigri reveals drivers in fungal speciation.</title>
        <authorList>
            <consortium name="DOE Joint Genome Institute"/>
            <person name="Vesth T.C."/>
            <person name="Nybo J."/>
            <person name="Theobald S."/>
            <person name="Brandl J."/>
            <person name="Frisvad J.C."/>
            <person name="Nielsen K.F."/>
            <person name="Lyhne E.K."/>
            <person name="Kogle M.E."/>
            <person name="Kuo A."/>
            <person name="Riley R."/>
            <person name="Clum A."/>
            <person name="Nolan M."/>
            <person name="Lipzen A."/>
            <person name="Salamov A."/>
            <person name="Henrissat B."/>
            <person name="Wiebenga A."/>
            <person name="De Vries R.P."/>
            <person name="Grigoriev I.V."/>
            <person name="Mortensen U.H."/>
            <person name="Andersen M.R."/>
            <person name="Baker S.E."/>
        </authorList>
    </citation>
    <scope>NUCLEOTIDE SEQUENCE [LARGE SCALE GENOMIC DNA]</scope>
    <source>
        <strain evidence="5 6">CBS 121591</strain>
    </source>
</reference>
<dbReference type="InterPro" id="IPR000504">
    <property type="entry name" value="RRM_dom"/>
</dbReference>
<dbReference type="InterPro" id="IPR035979">
    <property type="entry name" value="RBD_domain_sf"/>
</dbReference>
<evidence type="ECO:0000256" key="1">
    <source>
        <dbReference type="ARBA" id="ARBA00022884"/>
    </source>
</evidence>
<dbReference type="PANTHER" id="PTHR48027">
    <property type="entry name" value="HETEROGENEOUS NUCLEAR RIBONUCLEOPROTEIN 87F-RELATED"/>
    <property type="match status" value="1"/>
</dbReference>
<feature type="region of interest" description="Disordered" evidence="3">
    <location>
        <begin position="321"/>
        <end position="349"/>
    </location>
</feature>
<dbReference type="InterPro" id="IPR012677">
    <property type="entry name" value="Nucleotide-bd_a/b_plait_sf"/>
</dbReference>
<organism evidence="5 6">
    <name type="scientific">Aspergillus uvarum CBS 121591</name>
    <dbReference type="NCBI Taxonomy" id="1448315"/>
    <lineage>
        <taxon>Eukaryota</taxon>
        <taxon>Fungi</taxon>
        <taxon>Dikarya</taxon>
        <taxon>Ascomycota</taxon>
        <taxon>Pezizomycotina</taxon>
        <taxon>Eurotiomycetes</taxon>
        <taxon>Eurotiomycetidae</taxon>
        <taxon>Eurotiales</taxon>
        <taxon>Aspergillaceae</taxon>
        <taxon>Aspergillus</taxon>
        <taxon>Aspergillus subgen. Circumdati</taxon>
    </lineage>
</organism>
<gene>
    <name evidence="5" type="ORF">BO82DRAFT_392181</name>
</gene>
<dbReference type="SUPFAM" id="SSF54928">
    <property type="entry name" value="RNA-binding domain, RBD"/>
    <property type="match status" value="2"/>
</dbReference>
<dbReference type="CDD" id="cd00590">
    <property type="entry name" value="RRM_SF"/>
    <property type="match status" value="1"/>
</dbReference>
<evidence type="ECO:0000259" key="4">
    <source>
        <dbReference type="PROSITE" id="PS50102"/>
    </source>
</evidence>
<protein>
    <submittedName>
        <fullName evidence="5">RNA-binding domain-containing protein</fullName>
    </submittedName>
</protein>
<dbReference type="SMART" id="SM00360">
    <property type="entry name" value="RRM"/>
    <property type="match status" value="2"/>
</dbReference>
<evidence type="ECO:0000313" key="5">
    <source>
        <dbReference type="EMBL" id="PYH81692.1"/>
    </source>
</evidence>
<dbReference type="GO" id="GO:0003723">
    <property type="term" value="F:RNA binding"/>
    <property type="evidence" value="ECO:0007669"/>
    <property type="project" value="UniProtKB-UniRule"/>
</dbReference>
<evidence type="ECO:0000256" key="3">
    <source>
        <dbReference type="SAM" id="MobiDB-lite"/>
    </source>
</evidence>
<dbReference type="OrthoDB" id="6730379at2759"/>
<dbReference type="InterPro" id="IPR052462">
    <property type="entry name" value="SLIRP/GR-RBP-like"/>
</dbReference>
<accession>A0A319DR54</accession>
<dbReference type="PROSITE" id="PS50102">
    <property type="entry name" value="RRM"/>
    <property type="match status" value="2"/>
</dbReference>
<feature type="compositionally biased region" description="Polar residues" evidence="3">
    <location>
        <begin position="76"/>
        <end position="89"/>
    </location>
</feature>
<dbReference type="EMBL" id="KZ821700">
    <property type="protein sequence ID" value="PYH81692.1"/>
    <property type="molecule type" value="Genomic_DNA"/>
</dbReference>
<dbReference type="Gene3D" id="3.30.70.330">
    <property type="match status" value="2"/>
</dbReference>
<dbReference type="Pfam" id="PF00076">
    <property type="entry name" value="RRM_1"/>
    <property type="match status" value="2"/>
</dbReference>
<dbReference type="RefSeq" id="XP_025491892.1">
    <property type="nucleotide sequence ID" value="XM_025638601.1"/>
</dbReference>
<dbReference type="VEuPathDB" id="FungiDB:BO82DRAFT_392181"/>
<keyword evidence="6" id="KW-1185">Reference proteome</keyword>
<sequence length="349" mass="39481">MDPLAVSDSFLYTHTMYCFRQAASRLLIAPSRVAIRSVPRSNASSPLRLAFASRPVQSQLQSRWNSDDAQNKPVAPSTTGQSPEISNESIAEAVSQYADQKENSSEQAAAPEQAATEESFASEAPRQRFYQRDQDGNGGSGLRRYRGAINREEPQPKTTIFVGNLFYDVTSDDLRRFFTKFGDVQRVNLIHDQRGISKGFGYVDFESIESAQRAIEEMHLQIFEGRRISVMFAQNGMKKHKVSPPSKSLYIGNLPFEMTDRDLNDLFNDVVNVIDVRVAIDRRTGQPRGFAHADFVDLESACNAMEILSKKMPYGKKLRLDYSSKHKGINNPNSRRVEEEQQQQQQQQE</sequence>
<dbReference type="Proteomes" id="UP000248340">
    <property type="component" value="Unassembled WGS sequence"/>
</dbReference>
<evidence type="ECO:0000256" key="2">
    <source>
        <dbReference type="PROSITE-ProRule" id="PRU00176"/>
    </source>
</evidence>